<sequence length="302" mass="33319">MSDKYALIAAEQAMSGPAPSVSAMCAGLEVSRSGFYDWQRAVPSPRQLRRAKLTRHVHAAFEAGRGVYGVRRVHAVLAGSADPEVASASVDLVRSIMREAGLVACQPRAYKVTTEQDPDADPIRDRVQRDFTAEEPGVKLVGDITYIKTWQGWLYLATVIDCCTKQVLGWSMAPHMRTDLICDALTMAATRQPLAPGAIFHSDRGAQYTSTQFAKHLESLGIVGSLGRTGVCWDNAMAESFFAALKNELVYRVVLPTRKKARRLIAEYIEVFYNRTRIHSGIGYKTPAQVALEYQQHKSEAA</sequence>
<dbReference type="Gene3D" id="3.30.420.10">
    <property type="entry name" value="Ribonuclease H-like superfamily/Ribonuclease H"/>
    <property type="match status" value="1"/>
</dbReference>
<feature type="domain" description="Integrase catalytic" evidence="2">
    <location>
        <begin position="132"/>
        <end position="295"/>
    </location>
</feature>
<dbReference type="EMBL" id="LT985188">
    <property type="protein sequence ID" value="SPD88660.1"/>
    <property type="molecule type" value="Genomic_DNA"/>
</dbReference>
<evidence type="ECO:0000313" key="4">
    <source>
        <dbReference type="Proteomes" id="UP000238164"/>
    </source>
</evidence>
<dbReference type="InterPro" id="IPR048020">
    <property type="entry name" value="Transpos_IS3"/>
</dbReference>
<dbReference type="GO" id="GO:0015074">
    <property type="term" value="P:DNA integration"/>
    <property type="evidence" value="ECO:0007669"/>
    <property type="project" value="InterPro"/>
</dbReference>
<dbReference type="Pfam" id="PF13276">
    <property type="entry name" value="HTH_21"/>
    <property type="match status" value="1"/>
</dbReference>
<organism evidence="3 4">
    <name type="scientific">Micropruina glycogenica</name>
    <dbReference type="NCBI Taxonomy" id="75385"/>
    <lineage>
        <taxon>Bacteria</taxon>
        <taxon>Bacillati</taxon>
        <taxon>Actinomycetota</taxon>
        <taxon>Actinomycetes</taxon>
        <taxon>Propionibacteriales</taxon>
        <taxon>Nocardioidaceae</taxon>
        <taxon>Micropruina</taxon>
    </lineage>
</organism>
<evidence type="ECO:0000259" key="2">
    <source>
        <dbReference type="PROSITE" id="PS50994"/>
    </source>
</evidence>
<comment type="function">
    <text evidence="1">Involved in the transposition of the insertion sequence.</text>
</comment>
<dbReference type="PANTHER" id="PTHR46889:SF4">
    <property type="entry name" value="TRANSPOSASE INSO FOR INSERTION SEQUENCE ELEMENT IS911B-RELATED"/>
    <property type="match status" value="1"/>
</dbReference>
<dbReference type="InterPro" id="IPR001584">
    <property type="entry name" value="Integrase_cat-core"/>
</dbReference>
<keyword evidence="4" id="KW-1185">Reference proteome</keyword>
<dbReference type="GO" id="GO:0003676">
    <property type="term" value="F:nucleic acid binding"/>
    <property type="evidence" value="ECO:0007669"/>
    <property type="project" value="InterPro"/>
</dbReference>
<reference evidence="3 4" key="1">
    <citation type="submission" date="2018-02" db="EMBL/GenBank/DDBJ databases">
        <authorList>
            <person name="Cohen D.B."/>
            <person name="Kent A.D."/>
        </authorList>
    </citation>
    <scope>NUCLEOTIDE SEQUENCE [LARGE SCALE GENOMIC DNA]</scope>
    <source>
        <strain evidence="3">1</strain>
    </source>
</reference>
<evidence type="ECO:0000256" key="1">
    <source>
        <dbReference type="ARBA" id="ARBA00002286"/>
    </source>
</evidence>
<dbReference type="NCBIfam" id="NF033516">
    <property type="entry name" value="transpos_IS3"/>
    <property type="match status" value="1"/>
</dbReference>
<accession>A0A2N9JKW9</accession>
<gene>
    <name evidence="3" type="ORF">MPLG2_3630</name>
</gene>
<dbReference type="KEGG" id="mgg:MPLG2_3630"/>
<dbReference type="PANTHER" id="PTHR46889">
    <property type="entry name" value="TRANSPOSASE INSF FOR INSERTION SEQUENCE IS3B-RELATED"/>
    <property type="match status" value="1"/>
</dbReference>
<name>A0A2N9JKW9_9ACTN</name>
<dbReference type="Proteomes" id="UP000238164">
    <property type="component" value="Chromosome 1"/>
</dbReference>
<dbReference type="PROSITE" id="PS50994">
    <property type="entry name" value="INTEGRASE"/>
    <property type="match status" value="1"/>
</dbReference>
<dbReference type="InterPro" id="IPR025948">
    <property type="entry name" value="HTH-like_dom"/>
</dbReference>
<dbReference type="SUPFAM" id="SSF53098">
    <property type="entry name" value="Ribonuclease H-like"/>
    <property type="match status" value="1"/>
</dbReference>
<proteinExistence type="predicted"/>
<dbReference type="InterPro" id="IPR050900">
    <property type="entry name" value="Transposase_IS3/IS150/IS904"/>
</dbReference>
<dbReference type="Pfam" id="PF13333">
    <property type="entry name" value="rve_2"/>
    <property type="match status" value="1"/>
</dbReference>
<dbReference type="AlphaFoldDB" id="A0A2N9JKW9"/>
<dbReference type="Pfam" id="PF00665">
    <property type="entry name" value="rve"/>
    <property type="match status" value="1"/>
</dbReference>
<dbReference type="InterPro" id="IPR036397">
    <property type="entry name" value="RNaseH_sf"/>
</dbReference>
<protein>
    <submittedName>
        <fullName evidence="3">Transposase</fullName>
    </submittedName>
</protein>
<dbReference type="InterPro" id="IPR012337">
    <property type="entry name" value="RNaseH-like_sf"/>
</dbReference>
<evidence type="ECO:0000313" key="3">
    <source>
        <dbReference type="EMBL" id="SPD88660.1"/>
    </source>
</evidence>